<dbReference type="PANTHER" id="PTHR34394">
    <property type="entry name" value="SIMILAR TO RIKEN CDNA 2310022B05"/>
    <property type="match status" value="1"/>
</dbReference>
<reference evidence="2 3" key="1">
    <citation type="submission" date="2017-03" db="EMBL/GenBank/DDBJ databases">
        <title>Genome of the blue death feigning beetle - Asbolus verrucosus.</title>
        <authorList>
            <person name="Rider S.D."/>
        </authorList>
    </citation>
    <scope>NUCLEOTIDE SEQUENCE [LARGE SCALE GENOMIC DNA]</scope>
    <source>
        <strain evidence="2">Butters</strain>
        <tissue evidence="2">Head and leg muscle</tissue>
    </source>
</reference>
<organism evidence="2 3">
    <name type="scientific">Asbolus verrucosus</name>
    <name type="common">Desert ironclad beetle</name>
    <dbReference type="NCBI Taxonomy" id="1661398"/>
    <lineage>
        <taxon>Eukaryota</taxon>
        <taxon>Metazoa</taxon>
        <taxon>Ecdysozoa</taxon>
        <taxon>Arthropoda</taxon>
        <taxon>Hexapoda</taxon>
        <taxon>Insecta</taxon>
        <taxon>Pterygota</taxon>
        <taxon>Neoptera</taxon>
        <taxon>Endopterygota</taxon>
        <taxon>Coleoptera</taxon>
        <taxon>Polyphaga</taxon>
        <taxon>Cucujiformia</taxon>
        <taxon>Tenebrionidae</taxon>
        <taxon>Pimeliinae</taxon>
        <taxon>Asbolus</taxon>
    </lineage>
</organism>
<dbReference type="STRING" id="1661398.A0A482VGZ7"/>
<evidence type="ECO:0000313" key="3">
    <source>
        <dbReference type="Proteomes" id="UP000292052"/>
    </source>
</evidence>
<name>A0A482VGZ7_ASBVE</name>
<dbReference type="OrthoDB" id="5984457at2759"/>
<dbReference type="AlphaFoldDB" id="A0A482VGZ7"/>
<dbReference type="Pfam" id="PF15797">
    <property type="entry name" value="DUF4706"/>
    <property type="match status" value="1"/>
</dbReference>
<comment type="caution">
    <text evidence="2">The sequence shown here is derived from an EMBL/GenBank/DDBJ whole genome shotgun (WGS) entry which is preliminary data.</text>
</comment>
<protein>
    <recommendedName>
        <fullName evidence="1">DUF4706 domain-containing protein</fullName>
    </recommendedName>
</protein>
<dbReference type="Proteomes" id="UP000292052">
    <property type="component" value="Unassembled WGS sequence"/>
</dbReference>
<feature type="domain" description="DUF4706" evidence="1">
    <location>
        <begin position="9"/>
        <end position="104"/>
    </location>
</feature>
<dbReference type="EMBL" id="QDEB01101279">
    <property type="protein sequence ID" value="RZC31950.1"/>
    <property type="molecule type" value="Genomic_DNA"/>
</dbReference>
<dbReference type="InterPro" id="IPR031600">
    <property type="entry name" value="DUF4706"/>
</dbReference>
<evidence type="ECO:0000259" key="1">
    <source>
        <dbReference type="Pfam" id="PF15797"/>
    </source>
</evidence>
<sequence>MSLESVAEDYFSKLNPIARRMYADMKETKLAYEELWDTISEKEQKEILSESIITPEVLIKYKQNQTDNSIKEYAVKFIIDDHCSYPDEHSGPFTFKTRSQRDLSLFERDRDIQVFTAQPQEMLKHKPKKIMQVLLDDDVPEFAHEDESSGNALPKTGLDFLDNCASRFGPKARPESAAETGAETWTTGVGASGLECRIQPHEATPVLKMHADGIGQVCQIRIRREVGPVLAPEPLAQFRRNQSTGPLRPSTTRLTHVCEIRLQLDDVTKLFCPTIDQQPMNRLQKART</sequence>
<dbReference type="PANTHER" id="PTHR34394:SF1">
    <property type="entry name" value="SIMILAR TO RIKEN CDNA 2310022B05"/>
    <property type="match status" value="1"/>
</dbReference>
<keyword evidence="3" id="KW-1185">Reference proteome</keyword>
<gene>
    <name evidence="2" type="ORF">BDFB_000620</name>
</gene>
<evidence type="ECO:0000313" key="2">
    <source>
        <dbReference type="EMBL" id="RZC31950.1"/>
    </source>
</evidence>
<proteinExistence type="predicted"/>
<accession>A0A482VGZ7</accession>